<feature type="domain" description="Polyvalent protein metallopeptidase" evidence="2">
    <location>
        <begin position="160"/>
        <end position="291"/>
    </location>
</feature>
<dbReference type="InterPro" id="IPR013610">
    <property type="entry name" value="ArdC_N"/>
</dbReference>
<organism evidence="3 4">
    <name type="scientific">Bradyrhizobium yuanmingense</name>
    <dbReference type="NCBI Taxonomy" id="108015"/>
    <lineage>
        <taxon>Bacteria</taxon>
        <taxon>Pseudomonadati</taxon>
        <taxon>Pseudomonadota</taxon>
        <taxon>Alphaproteobacteria</taxon>
        <taxon>Hyphomicrobiales</taxon>
        <taxon>Nitrobacteraceae</taxon>
        <taxon>Bradyrhizobium</taxon>
    </lineage>
</organism>
<evidence type="ECO:0000259" key="1">
    <source>
        <dbReference type="Pfam" id="PF08401"/>
    </source>
</evidence>
<proteinExistence type="predicted"/>
<evidence type="ECO:0000259" key="2">
    <source>
        <dbReference type="Pfam" id="PF18818"/>
    </source>
</evidence>
<evidence type="ECO:0000313" key="3">
    <source>
        <dbReference type="EMBL" id="KRP85791.1"/>
    </source>
</evidence>
<dbReference type="Pfam" id="PF08401">
    <property type="entry name" value="ArdcN"/>
    <property type="match status" value="1"/>
</dbReference>
<dbReference type="PIRSF" id="PIRSF037112">
    <property type="entry name" value="Antirestriction_ArdC"/>
    <property type="match status" value="1"/>
</dbReference>
<evidence type="ECO:0008006" key="5">
    <source>
        <dbReference type="Google" id="ProtNLM"/>
    </source>
</evidence>
<dbReference type="GO" id="GO:0003697">
    <property type="term" value="F:single-stranded DNA binding"/>
    <property type="evidence" value="ECO:0007669"/>
    <property type="project" value="InterPro"/>
</dbReference>
<dbReference type="Proteomes" id="UP000051380">
    <property type="component" value="Unassembled WGS sequence"/>
</dbReference>
<accession>A0A0R3BKC2</accession>
<dbReference type="InterPro" id="IPR017113">
    <property type="entry name" value="Antirestriction_ArdC"/>
</dbReference>
<comment type="caution">
    <text evidence="3">The sequence shown here is derived from an EMBL/GenBank/DDBJ whole genome shotgun (WGS) entry which is preliminary data.</text>
</comment>
<dbReference type="RefSeq" id="WP_057030354.1">
    <property type="nucleotide sequence ID" value="NZ_LJYF01000051.1"/>
</dbReference>
<dbReference type="EMBL" id="LJYF01000051">
    <property type="protein sequence ID" value="KRP85791.1"/>
    <property type="molecule type" value="Genomic_DNA"/>
</dbReference>
<dbReference type="InterPro" id="IPR041459">
    <property type="entry name" value="MPTase-PolyVal"/>
</dbReference>
<evidence type="ECO:0000313" key="4">
    <source>
        <dbReference type="Proteomes" id="UP000051380"/>
    </source>
</evidence>
<dbReference type="OrthoDB" id="9792687at2"/>
<name>A0A0R3BKC2_9BRAD</name>
<dbReference type="Pfam" id="PF18818">
    <property type="entry name" value="MPTase-PolyVal"/>
    <property type="match status" value="1"/>
</dbReference>
<gene>
    <name evidence="3" type="ORF">AOQ72_03840</name>
</gene>
<reference evidence="3 4" key="1">
    <citation type="submission" date="2015-09" db="EMBL/GenBank/DDBJ databases">
        <title>Draft Genome Sequence of the Strain BR 3267 (Bradyrhizobium yuanmingense) recommended as inoculant for cowpea in Brazil.</title>
        <authorList>
            <person name="Simoes-Araujo J.L."/>
            <person name="Zilli J.E."/>
        </authorList>
    </citation>
    <scope>NUCLEOTIDE SEQUENCE [LARGE SCALE GENOMIC DNA]</scope>
    <source>
        <strain evidence="3 4">BR3267</strain>
    </source>
</reference>
<protein>
    <recommendedName>
        <fullName evidence="5">DUF1738 domain-containing protein</fullName>
    </recommendedName>
</protein>
<feature type="domain" description="N-terminal" evidence="1">
    <location>
        <begin position="22"/>
        <end position="138"/>
    </location>
</feature>
<dbReference type="AlphaFoldDB" id="A0A0R3BKC2"/>
<sequence>MDFCSRRGAQLQKNASTKERVDIHQHLTDHIVAAIEASAGQWQMPWHRGSGSRHPVNIASGNKYRGVNVLGLWVEAQVNGYSSHLWGTFRQWADKGASVRKGQKASYVVFYKEIEIAADEGAEDERKSRLFARATPVFNADQVDGLEQALVAAPVEDLPDVDGFIARTKAKIIDGGNRACFIPKLDEIHMPMRERFIGSPTSTATEAYYSTLLHELTHWTGPAHRCDRDLSGRFGTKAYAMEELVAELGAAFLCAELGIAAEPRADHAQYLAHWLNVVKADKRAIFTAASKAGEAASFLQG</sequence>